<feature type="region of interest" description="Disordered" evidence="1">
    <location>
        <begin position="220"/>
        <end position="250"/>
    </location>
</feature>
<reference evidence="3" key="1">
    <citation type="journal article" date="2018" name="PLoS Negl. Trop. Dis.">
        <title>Sialome diversity of ticks revealed by RNAseq of single tick salivary glands.</title>
        <authorList>
            <person name="Perner J."/>
            <person name="Kropackova S."/>
            <person name="Kopacek P."/>
            <person name="Ribeiro J.M."/>
        </authorList>
    </citation>
    <scope>NUCLEOTIDE SEQUENCE</scope>
    <source>
        <strain evidence="3">Siblings of single egg batch collected in Ceske Budejovice</strain>
        <tissue evidence="3">Salivary glands</tissue>
    </source>
</reference>
<evidence type="ECO:0000256" key="1">
    <source>
        <dbReference type="SAM" id="MobiDB-lite"/>
    </source>
</evidence>
<evidence type="ECO:0000313" key="3">
    <source>
        <dbReference type="EMBL" id="JAR90225.1"/>
    </source>
</evidence>
<name>A0A147BIU2_IXORI</name>
<keyword evidence="2" id="KW-0732">Signal</keyword>
<feature type="signal peptide" evidence="2">
    <location>
        <begin position="1"/>
        <end position="19"/>
    </location>
</feature>
<protein>
    <submittedName>
        <fullName evidence="3">Putative secreted protein</fullName>
    </submittedName>
</protein>
<dbReference type="AlphaFoldDB" id="A0A147BIU2"/>
<dbReference type="EMBL" id="GEGO01005179">
    <property type="protein sequence ID" value="JAR90225.1"/>
    <property type="molecule type" value="Transcribed_RNA"/>
</dbReference>
<proteinExistence type="predicted"/>
<organism evidence="3">
    <name type="scientific">Ixodes ricinus</name>
    <name type="common">Common tick</name>
    <name type="synonym">Acarus ricinus</name>
    <dbReference type="NCBI Taxonomy" id="34613"/>
    <lineage>
        <taxon>Eukaryota</taxon>
        <taxon>Metazoa</taxon>
        <taxon>Ecdysozoa</taxon>
        <taxon>Arthropoda</taxon>
        <taxon>Chelicerata</taxon>
        <taxon>Arachnida</taxon>
        <taxon>Acari</taxon>
        <taxon>Parasitiformes</taxon>
        <taxon>Ixodida</taxon>
        <taxon>Ixodoidea</taxon>
        <taxon>Ixodidae</taxon>
        <taxon>Ixodinae</taxon>
        <taxon>Ixodes</taxon>
    </lineage>
</organism>
<sequence length="327" mass="33418">MGTAAVLLAFLSPVAMNFARLVSMGLVARSSASVEMGPVVILSVAIAPARPVLWVNSANRSAITEDLELSARKNASATGNTRLDVTMSLEAASVHLGLKVCPVIVSVSEVSGVPRVKTPATARTIPLVTQKQESAFAKGDGWARTAISHARPDTLAKIVRKCVLTACMQMAHVTISQESATVGLAIWVSAAVNRVPSTGGVTAAPRNASVKTVASATLSPAPASACQGGRATTAPSPALTEPMASTAPRSAPVRTGACAVQATANAGASMDGWAPAVQRFVQRDSTETTACRLATARRTLSAAPFQAVCVATVSLESTATSDWSTEA</sequence>
<accession>A0A147BIU2</accession>
<feature type="chain" id="PRO_5007542475" evidence="2">
    <location>
        <begin position="20"/>
        <end position="327"/>
    </location>
</feature>
<evidence type="ECO:0000256" key="2">
    <source>
        <dbReference type="SAM" id="SignalP"/>
    </source>
</evidence>